<dbReference type="Proteomes" id="UP000316714">
    <property type="component" value="Unassembled WGS sequence"/>
</dbReference>
<keyword evidence="2" id="KW-1185">Reference proteome</keyword>
<sequence length="29" mass="3149">MKDLVEGILENLETDAFVDSAAGEVKPWA</sequence>
<evidence type="ECO:0000313" key="1">
    <source>
        <dbReference type="EMBL" id="TWT29178.1"/>
    </source>
</evidence>
<organism evidence="1 2">
    <name type="scientific">Posidoniimonas corsicana</name>
    <dbReference type="NCBI Taxonomy" id="1938618"/>
    <lineage>
        <taxon>Bacteria</taxon>
        <taxon>Pseudomonadati</taxon>
        <taxon>Planctomycetota</taxon>
        <taxon>Planctomycetia</taxon>
        <taxon>Pirellulales</taxon>
        <taxon>Lacipirellulaceae</taxon>
        <taxon>Posidoniimonas</taxon>
    </lineage>
</organism>
<protein>
    <submittedName>
        <fullName evidence="1">Uncharacterized protein</fullName>
    </submittedName>
</protein>
<accession>A0A5C5USY0</accession>
<gene>
    <name evidence="1" type="ORF">KOR34_53170</name>
</gene>
<dbReference type="AlphaFoldDB" id="A0A5C5USY0"/>
<dbReference type="EMBL" id="SIHJ01000011">
    <property type="protein sequence ID" value="TWT29178.1"/>
    <property type="molecule type" value="Genomic_DNA"/>
</dbReference>
<proteinExistence type="predicted"/>
<evidence type="ECO:0000313" key="2">
    <source>
        <dbReference type="Proteomes" id="UP000316714"/>
    </source>
</evidence>
<reference evidence="1 2" key="1">
    <citation type="submission" date="2019-02" db="EMBL/GenBank/DDBJ databases">
        <title>Deep-cultivation of Planctomycetes and their phenomic and genomic characterization uncovers novel biology.</title>
        <authorList>
            <person name="Wiegand S."/>
            <person name="Jogler M."/>
            <person name="Boedeker C."/>
            <person name="Pinto D."/>
            <person name="Vollmers J."/>
            <person name="Rivas-Marin E."/>
            <person name="Kohn T."/>
            <person name="Peeters S.H."/>
            <person name="Heuer A."/>
            <person name="Rast P."/>
            <person name="Oberbeckmann S."/>
            <person name="Bunk B."/>
            <person name="Jeske O."/>
            <person name="Meyerdierks A."/>
            <person name="Storesund J.E."/>
            <person name="Kallscheuer N."/>
            <person name="Luecker S."/>
            <person name="Lage O.M."/>
            <person name="Pohl T."/>
            <person name="Merkel B.J."/>
            <person name="Hornburger P."/>
            <person name="Mueller R.-W."/>
            <person name="Bruemmer F."/>
            <person name="Labrenz M."/>
            <person name="Spormann A.M."/>
            <person name="Op Den Camp H."/>
            <person name="Overmann J."/>
            <person name="Amann R."/>
            <person name="Jetten M.S.M."/>
            <person name="Mascher T."/>
            <person name="Medema M.H."/>
            <person name="Devos D.P."/>
            <person name="Kaster A.-K."/>
            <person name="Ovreas L."/>
            <person name="Rohde M."/>
            <person name="Galperin M.Y."/>
            <person name="Jogler C."/>
        </authorList>
    </citation>
    <scope>NUCLEOTIDE SEQUENCE [LARGE SCALE GENOMIC DNA]</scope>
    <source>
        <strain evidence="1 2">KOR34</strain>
    </source>
</reference>
<name>A0A5C5USY0_9BACT</name>
<comment type="caution">
    <text evidence="1">The sequence shown here is derived from an EMBL/GenBank/DDBJ whole genome shotgun (WGS) entry which is preliminary data.</text>
</comment>